<dbReference type="Proteomes" id="UP000190285">
    <property type="component" value="Unassembled WGS sequence"/>
</dbReference>
<dbReference type="InterPro" id="IPR036412">
    <property type="entry name" value="HAD-like_sf"/>
</dbReference>
<dbReference type="GO" id="GO:0016791">
    <property type="term" value="F:phosphatase activity"/>
    <property type="evidence" value="ECO:0007669"/>
    <property type="project" value="TreeGrafter"/>
</dbReference>
<dbReference type="PANTHER" id="PTHR10000">
    <property type="entry name" value="PHOSPHOSERINE PHOSPHATASE"/>
    <property type="match status" value="1"/>
</dbReference>
<dbReference type="STRING" id="36842.SAMN02194393_05123"/>
<dbReference type="Gene3D" id="3.30.1240.10">
    <property type="match status" value="1"/>
</dbReference>
<dbReference type="NCBIfam" id="TIGR01484">
    <property type="entry name" value="HAD-SF-IIB"/>
    <property type="match status" value="1"/>
</dbReference>
<reference evidence="1 2" key="1">
    <citation type="submission" date="2017-02" db="EMBL/GenBank/DDBJ databases">
        <authorList>
            <person name="Peterson S.W."/>
        </authorList>
    </citation>
    <scope>NUCLEOTIDE SEQUENCE [LARGE SCALE GENOMIC DNA]</scope>
    <source>
        <strain evidence="1 2">M1</strain>
    </source>
</reference>
<dbReference type="Pfam" id="PF08282">
    <property type="entry name" value="Hydrolase_3"/>
    <property type="match status" value="1"/>
</dbReference>
<protein>
    <recommendedName>
        <fullName evidence="3">Cof subfamily of IIB subfamily of haloacid dehalogenase superfamily/HAD-superfamily hydrolase, subfamily IIB</fullName>
    </recommendedName>
</protein>
<dbReference type="InterPro" id="IPR023214">
    <property type="entry name" value="HAD_sf"/>
</dbReference>
<dbReference type="InterPro" id="IPR000150">
    <property type="entry name" value="Cof"/>
</dbReference>
<dbReference type="InterPro" id="IPR006379">
    <property type="entry name" value="HAD-SF_hydro_IIB"/>
</dbReference>
<dbReference type="GO" id="GO:0000287">
    <property type="term" value="F:magnesium ion binding"/>
    <property type="evidence" value="ECO:0007669"/>
    <property type="project" value="TreeGrafter"/>
</dbReference>
<evidence type="ECO:0000313" key="2">
    <source>
        <dbReference type="Proteomes" id="UP000190285"/>
    </source>
</evidence>
<dbReference type="Gene3D" id="3.40.50.1000">
    <property type="entry name" value="HAD superfamily/HAD-like"/>
    <property type="match status" value="1"/>
</dbReference>
<sequence>MEYKLVVTDMDGTLLNSQGKVPEENKEILTKLQDKGVHVAVATGRIYTSARVFAKYIGVKTPIIACNGAIVREIDNNEPLYESYLNKEDSLKIIDICRKHNVYYHFYTEDTFYAESMARSALKYSEWNETLDEEDRIDLKIIEDSYELINDSDEKIFKFIVIDEDVDLLKGIRKELSEIPGIECSKSYYNNLEIMNKGVEKGKAVKNLADSLGVKREEVICIGDNENDISMIKYAGLGVAMGNAEEIVKKTADYITEVNDKNGVAEVLKKFICKM</sequence>
<dbReference type="SFLD" id="SFLDG01144">
    <property type="entry name" value="C2.B.4:_PGP_Like"/>
    <property type="match status" value="1"/>
</dbReference>
<proteinExistence type="predicted"/>
<organism evidence="1 2">
    <name type="scientific">Maledivibacter halophilus</name>
    <dbReference type="NCBI Taxonomy" id="36842"/>
    <lineage>
        <taxon>Bacteria</taxon>
        <taxon>Bacillati</taxon>
        <taxon>Bacillota</taxon>
        <taxon>Clostridia</taxon>
        <taxon>Peptostreptococcales</taxon>
        <taxon>Caminicellaceae</taxon>
        <taxon>Maledivibacter</taxon>
    </lineage>
</organism>
<evidence type="ECO:0000313" key="1">
    <source>
        <dbReference type="EMBL" id="SKC90152.1"/>
    </source>
</evidence>
<dbReference type="CDD" id="cd07516">
    <property type="entry name" value="HAD_Pase"/>
    <property type="match status" value="1"/>
</dbReference>
<dbReference type="PANTHER" id="PTHR10000:SF8">
    <property type="entry name" value="HAD SUPERFAMILY HYDROLASE-LIKE, TYPE 3"/>
    <property type="match status" value="1"/>
</dbReference>
<keyword evidence="2" id="KW-1185">Reference proteome</keyword>
<accession>A0A1T5MPN1</accession>
<dbReference type="GO" id="GO:0005829">
    <property type="term" value="C:cytosol"/>
    <property type="evidence" value="ECO:0007669"/>
    <property type="project" value="TreeGrafter"/>
</dbReference>
<dbReference type="EMBL" id="FUZT01000021">
    <property type="protein sequence ID" value="SKC90152.1"/>
    <property type="molecule type" value="Genomic_DNA"/>
</dbReference>
<dbReference type="PROSITE" id="PS01229">
    <property type="entry name" value="COF_2"/>
    <property type="match status" value="1"/>
</dbReference>
<dbReference type="AlphaFoldDB" id="A0A1T5MPN1"/>
<dbReference type="PROSITE" id="PS01228">
    <property type="entry name" value="COF_1"/>
    <property type="match status" value="1"/>
</dbReference>
<dbReference type="NCBIfam" id="TIGR00099">
    <property type="entry name" value="Cof-subfamily"/>
    <property type="match status" value="1"/>
</dbReference>
<gene>
    <name evidence="1" type="ORF">SAMN02194393_05123</name>
</gene>
<dbReference type="OrthoDB" id="9781413at2"/>
<dbReference type="SFLD" id="SFLDG01140">
    <property type="entry name" value="C2.B:_Phosphomannomutase_and_P"/>
    <property type="match status" value="1"/>
</dbReference>
<dbReference type="RefSeq" id="WP_079495711.1">
    <property type="nucleotide sequence ID" value="NZ_FUZT01000021.1"/>
</dbReference>
<evidence type="ECO:0008006" key="3">
    <source>
        <dbReference type="Google" id="ProtNLM"/>
    </source>
</evidence>
<name>A0A1T5MPN1_9FIRM</name>
<dbReference type="SFLD" id="SFLDS00003">
    <property type="entry name" value="Haloacid_Dehalogenase"/>
    <property type="match status" value="1"/>
</dbReference>
<dbReference type="SUPFAM" id="SSF56784">
    <property type="entry name" value="HAD-like"/>
    <property type="match status" value="1"/>
</dbReference>